<dbReference type="RefSeq" id="WP_092499552.1">
    <property type="nucleotide sequence ID" value="NZ_FNFV01000003.1"/>
</dbReference>
<feature type="domain" description="HTH gntR-type" evidence="4">
    <location>
        <begin position="2"/>
        <end position="70"/>
    </location>
</feature>
<dbReference type="GO" id="GO:0003677">
    <property type="term" value="F:DNA binding"/>
    <property type="evidence" value="ECO:0007669"/>
    <property type="project" value="UniProtKB-KW"/>
</dbReference>
<gene>
    <name evidence="5" type="ORF">SAMN05216257_10322</name>
</gene>
<proteinExistence type="predicted"/>
<keyword evidence="6" id="KW-1185">Reference proteome</keyword>
<dbReference type="CDD" id="cd07377">
    <property type="entry name" value="WHTH_GntR"/>
    <property type="match status" value="1"/>
</dbReference>
<evidence type="ECO:0000313" key="5">
    <source>
        <dbReference type="EMBL" id="SDK48172.1"/>
    </source>
</evidence>
<evidence type="ECO:0000259" key="4">
    <source>
        <dbReference type="PROSITE" id="PS50949"/>
    </source>
</evidence>
<evidence type="ECO:0000256" key="1">
    <source>
        <dbReference type="ARBA" id="ARBA00023015"/>
    </source>
</evidence>
<evidence type="ECO:0000256" key="2">
    <source>
        <dbReference type="ARBA" id="ARBA00023125"/>
    </source>
</evidence>
<dbReference type="InterPro" id="IPR036390">
    <property type="entry name" value="WH_DNA-bd_sf"/>
</dbReference>
<dbReference type="AlphaFoldDB" id="A0A1G9C925"/>
<reference evidence="6" key="1">
    <citation type="submission" date="2016-10" db="EMBL/GenBank/DDBJ databases">
        <authorList>
            <person name="Varghese N."/>
            <person name="Submissions S."/>
        </authorList>
    </citation>
    <scope>NUCLEOTIDE SEQUENCE [LARGE SCALE GENOMIC DNA]</scope>
    <source>
        <strain evidence="6">CGMCC 1.10789</strain>
    </source>
</reference>
<dbReference type="EMBL" id="FNFV01000003">
    <property type="protein sequence ID" value="SDK48172.1"/>
    <property type="molecule type" value="Genomic_DNA"/>
</dbReference>
<evidence type="ECO:0000313" key="6">
    <source>
        <dbReference type="Proteomes" id="UP000199328"/>
    </source>
</evidence>
<dbReference type="InterPro" id="IPR000524">
    <property type="entry name" value="Tscrpt_reg_HTH_GntR"/>
</dbReference>
<dbReference type="SMART" id="SM00345">
    <property type="entry name" value="HTH_GNTR"/>
    <property type="match status" value="1"/>
</dbReference>
<dbReference type="SUPFAM" id="SSF46785">
    <property type="entry name" value="Winged helix' DNA-binding domain"/>
    <property type="match status" value="1"/>
</dbReference>
<keyword evidence="2 5" id="KW-0238">DNA-binding</keyword>
<dbReference type="Pfam" id="PF00392">
    <property type="entry name" value="GntR"/>
    <property type="match status" value="1"/>
</dbReference>
<dbReference type="InterPro" id="IPR011711">
    <property type="entry name" value="GntR_C"/>
</dbReference>
<evidence type="ECO:0000256" key="3">
    <source>
        <dbReference type="ARBA" id="ARBA00023163"/>
    </source>
</evidence>
<dbReference type="PANTHER" id="PTHR43537">
    <property type="entry name" value="TRANSCRIPTIONAL REGULATOR, GNTR FAMILY"/>
    <property type="match status" value="1"/>
</dbReference>
<dbReference type="Pfam" id="PF07729">
    <property type="entry name" value="FCD"/>
    <property type="match status" value="1"/>
</dbReference>
<dbReference type="PANTHER" id="PTHR43537:SF5">
    <property type="entry name" value="UXU OPERON TRANSCRIPTIONAL REGULATOR"/>
    <property type="match status" value="1"/>
</dbReference>
<sequence>MRRATDHVIAGLEARISSGELAHGERLPSERALMAEFGASRSVIREAIAALSNRGLVLCRPRHRPVVRRPGYEAVLEVTGPAVRQLLGTPEGVESLFRTRIFVERALAREAAANARREDIAALRQALEANRAAVEDTPQFYVTDRAFHRVLYEIPRNPVFPAVHEGFFNWLRPHWVKMNQTVAINRVNLAAHEAIYEAILARDPDAAEAAMNRHLEAAWGFVRETFAEAG</sequence>
<dbReference type="PROSITE" id="PS50949">
    <property type="entry name" value="HTH_GNTR"/>
    <property type="match status" value="1"/>
</dbReference>
<dbReference type="InterPro" id="IPR036388">
    <property type="entry name" value="WH-like_DNA-bd_sf"/>
</dbReference>
<dbReference type="SMART" id="SM00895">
    <property type="entry name" value="FCD"/>
    <property type="match status" value="1"/>
</dbReference>
<accession>A0A1G9C925</accession>
<dbReference type="GO" id="GO:0003700">
    <property type="term" value="F:DNA-binding transcription factor activity"/>
    <property type="evidence" value="ECO:0007669"/>
    <property type="project" value="InterPro"/>
</dbReference>
<dbReference type="Proteomes" id="UP000199328">
    <property type="component" value="Unassembled WGS sequence"/>
</dbReference>
<name>A0A1G9C925_9RHOB</name>
<dbReference type="Gene3D" id="1.10.10.10">
    <property type="entry name" value="Winged helix-like DNA-binding domain superfamily/Winged helix DNA-binding domain"/>
    <property type="match status" value="1"/>
</dbReference>
<dbReference type="Gene3D" id="1.20.120.530">
    <property type="entry name" value="GntR ligand-binding domain-like"/>
    <property type="match status" value="1"/>
</dbReference>
<dbReference type="OrthoDB" id="9028214at2"/>
<protein>
    <submittedName>
        <fullName evidence="5">DNA-binding transcriptional regulator, FadR family</fullName>
    </submittedName>
</protein>
<keyword evidence="1" id="KW-0805">Transcription regulation</keyword>
<organism evidence="5 6">
    <name type="scientific">Meinhardsimonia xiamenensis</name>
    <dbReference type="NCBI Taxonomy" id="990712"/>
    <lineage>
        <taxon>Bacteria</taxon>
        <taxon>Pseudomonadati</taxon>
        <taxon>Pseudomonadota</taxon>
        <taxon>Alphaproteobacteria</taxon>
        <taxon>Rhodobacterales</taxon>
        <taxon>Paracoccaceae</taxon>
        <taxon>Meinhardsimonia</taxon>
    </lineage>
</organism>
<dbReference type="STRING" id="990712.SAMN05216257_10322"/>
<dbReference type="InterPro" id="IPR008920">
    <property type="entry name" value="TF_FadR/GntR_C"/>
</dbReference>
<keyword evidence="3" id="KW-0804">Transcription</keyword>
<dbReference type="SUPFAM" id="SSF48008">
    <property type="entry name" value="GntR ligand-binding domain-like"/>
    <property type="match status" value="1"/>
</dbReference>
<dbReference type="PRINTS" id="PR00035">
    <property type="entry name" value="HTHGNTR"/>
</dbReference>